<name>A0A1I8FKB5_9PLAT</name>
<keyword evidence="2" id="KW-1185">Reference proteome</keyword>
<feature type="region of interest" description="Disordered" evidence="1">
    <location>
        <begin position="363"/>
        <end position="387"/>
    </location>
</feature>
<evidence type="ECO:0000313" key="2">
    <source>
        <dbReference type="Proteomes" id="UP000095280"/>
    </source>
</evidence>
<reference evidence="3" key="1">
    <citation type="submission" date="2016-11" db="UniProtKB">
        <authorList>
            <consortium name="WormBaseParasite"/>
        </authorList>
    </citation>
    <scope>IDENTIFICATION</scope>
</reference>
<proteinExistence type="predicted"/>
<feature type="region of interest" description="Disordered" evidence="1">
    <location>
        <begin position="27"/>
        <end position="133"/>
    </location>
</feature>
<feature type="compositionally biased region" description="Low complexity" evidence="1">
    <location>
        <begin position="88"/>
        <end position="119"/>
    </location>
</feature>
<feature type="compositionally biased region" description="Basic residues" evidence="1">
    <location>
        <begin position="191"/>
        <end position="200"/>
    </location>
</feature>
<dbReference type="Gene3D" id="2.60.40.10">
    <property type="entry name" value="Immunoglobulins"/>
    <property type="match status" value="1"/>
</dbReference>
<organism evidence="2 3">
    <name type="scientific">Macrostomum lignano</name>
    <dbReference type="NCBI Taxonomy" id="282301"/>
    <lineage>
        <taxon>Eukaryota</taxon>
        <taxon>Metazoa</taxon>
        <taxon>Spiralia</taxon>
        <taxon>Lophotrochozoa</taxon>
        <taxon>Platyhelminthes</taxon>
        <taxon>Rhabditophora</taxon>
        <taxon>Macrostomorpha</taxon>
        <taxon>Macrostomida</taxon>
        <taxon>Macrostomidae</taxon>
        <taxon>Macrostomum</taxon>
    </lineage>
</organism>
<dbReference type="InterPro" id="IPR013783">
    <property type="entry name" value="Ig-like_fold"/>
</dbReference>
<dbReference type="WBParaSite" id="maker-unitig_36456-snap-gene-0.2-mRNA-1">
    <property type="protein sequence ID" value="maker-unitig_36456-snap-gene-0.2-mRNA-1"/>
    <property type="gene ID" value="maker-unitig_36456-snap-gene-0.2"/>
</dbReference>
<sequence>LVSGVASLEIFSASTQDSGRYSVRVKNAKGEDETQCKLDSAGSGGSGVRFKESMSVDGSARPTRDRSAAAQVAVPPPSSEEKYSLEFESTSTSSTSRTEMRSSTSATSVSRASERSSAAENRRRYPPAPSTAAADDIGIAWDLDGKPAQAEEGALEIRTSGTSSSLLLPDALVEDSGLAEGAGGPGENRRASRGRCRSKTASRSSWALKASGGVTAVRWTANGKPVSADFEQPSAAVAQCSVRVAPPPDEAGRSVRAAGDFASRRTVQAGAESTVAAKAIAAWTDSHLDKGERNCNWPAIKRWRPLEAGVSRLRPLLEHRRGRRDRLRALQDRPDWPGRCQETACFSLQAGRRSGAPVAATAAAANANRPRRCRRRSAAPPPNPVWSRRLRQSRQLPGQHNRFPAVTALCFNCLLGGVAVALSMRSHSLLARRDRRDAEGQPSRAAADRRRAVAYGRVAAPNVARLAAYLASIDLGGQRAAAGSGVGAGRDGGAVRGSLERFARQD</sequence>
<dbReference type="AlphaFoldDB" id="A0A1I8FKB5"/>
<dbReference type="SUPFAM" id="SSF48726">
    <property type="entry name" value="Immunoglobulin"/>
    <property type="match status" value="1"/>
</dbReference>
<evidence type="ECO:0000313" key="3">
    <source>
        <dbReference type="WBParaSite" id="maker-unitig_36456-snap-gene-0.2-mRNA-1"/>
    </source>
</evidence>
<feature type="region of interest" description="Disordered" evidence="1">
    <location>
        <begin position="177"/>
        <end position="204"/>
    </location>
</feature>
<evidence type="ECO:0000256" key="1">
    <source>
        <dbReference type="SAM" id="MobiDB-lite"/>
    </source>
</evidence>
<dbReference type="InterPro" id="IPR036179">
    <property type="entry name" value="Ig-like_dom_sf"/>
</dbReference>
<accession>A0A1I8FKB5</accession>
<protein>
    <submittedName>
        <fullName evidence="3">Ig-like domain-containing protein</fullName>
    </submittedName>
</protein>
<dbReference type="Proteomes" id="UP000095280">
    <property type="component" value="Unplaced"/>
</dbReference>